<dbReference type="GO" id="GO:0000155">
    <property type="term" value="F:phosphorelay sensor kinase activity"/>
    <property type="evidence" value="ECO:0007669"/>
    <property type="project" value="InterPro"/>
</dbReference>
<keyword evidence="3" id="KW-0812">Transmembrane</keyword>
<keyword evidence="3" id="KW-1133">Transmembrane helix</keyword>
<evidence type="ECO:0000259" key="4">
    <source>
        <dbReference type="PROSITE" id="PS50109"/>
    </source>
</evidence>
<dbReference type="SMART" id="SM00387">
    <property type="entry name" value="HATPase_c"/>
    <property type="match status" value="1"/>
</dbReference>
<keyword evidence="6" id="KW-1185">Reference proteome</keyword>
<dbReference type="RefSeq" id="WP_212688446.1">
    <property type="nucleotide sequence ID" value="NZ_JAGSPN010000010.1"/>
</dbReference>
<feature type="transmembrane region" description="Helical" evidence="3">
    <location>
        <begin position="41"/>
        <end position="62"/>
    </location>
</feature>
<evidence type="ECO:0000256" key="3">
    <source>
        <dbReference type="SAM" id="Phobius"/>
    </source>
</evidence>
<evidence type="ECO:0000313" key="6">
    <source>
        <dbReference type="Proteomes" id="UP000680067"/>
    </source>
</evidence>
<dbReference type="InterPro" id="IPR036890">
    <property type="entry name" value="HATPase_C_sf"/>
</dbReference>
<name>A0A941DNI5_9BURK</name>
<reference evidence="5" key="1">
    <citation type="submission" date="2021-04" db="EMBL/GenBank/DDBJ databases">
        <title>novel species isolated from subtropical streams in China.</title>
        <authorList>
            <person name="Lu H."/>
        </authorList>
    </citation>
    <scope>NUCLEOTIDE SEQUENCE</scope>
    <source>
        <strain evidence="5">LFS511W</strain>
    </source>
</reference>
<dbReference type="CDD" id="cd00075">
    <property type="entry name" value="HATPase"/>
    <property type="match status" value="1"/>
</dbReference>
<gene>
    <name evidence="5" type="ORF">KDM89_13435</name>
</gene>
<dbReference type="EC" id="2.7.13.3" evidence="2"/>
<dbReference type="GO" id="GO:0005524">
    <property type="term" value="F:ATP binding"/>
    <property type="evidence" value="ECO:0007669"/>
    <property type="project" value="UniProtKB-KW"/>
</dbReference>
<keyword evidence="3" id="KW-0472">Membrane</keyword>
<dbReference type="InterPro" id="IPR003594">
    <property type="entry name" value="HATPase_dom"/>
</dbReference>
<feature type="domain" description="Histidine kinase" evidence="4">
    <location>
        <begin position="251"/>
        <end position="450"/>
    </location>
</feature>
<protein>
    <recommendedName>
        <fullName evidence="2">histidine kinase</fullName>
        <ecNumber evidence="2">2.7.13.3</ecNumber>
    </recommendedName>
</protein>
<proteinExistence type="predicted"/>
<dbReference type="Proteomes" id="UP000680067">
    <property type="component" value="Unassembled WGS sequence"/>
</dbReference>
<dbReference type="PANTHER" id="PTHR43065:SF51">
    <property type="entry name" value="HISTIDINE KINASE"/>
    <property type="match status" value="1"/>
</dbReference>
<dbReference type="Pfam" id="PF02518">
    <property type="entry name" value="HATPase_c"/>
    <property type="match status" value="1"/>
</dbReference>
<keyword evidence="5" id="KW-0547">Nucleotide-binding</keyword>
<dbReference type="InterPro" id="IPR036097">
    <property type="entry name" value="HisK_dim/P_sf"/>
</dbReference>
<evidence type="ECO:0000256" key="1">
    <source>
        <dbReference type="ARBA" id="ARBA00000085"/>
    </source>
</evidence>
<dbReference type="InterPro" id="IPR004358">
    <property type="entry name" value="Sig_transdc_His_kin-like_C"/>
</dbReference>
<dbReference type="SUPFAM" id="SSF47384">
    <property type="entry name" value="Homodimeric domain of signal transducing histidine kinase"/>
    <property type="match status" value="1"/>
</dbReference>
<dbReference type="SUPFAM" id="SSF55874">
    <property type="entry name" value="ATPase domain of HSP90 chaperone/DNA topoisomerase II/histidine kinase"/>
    <property type="match status" value="1"/>
</dbReference>
<sequence length="461" mass="51579">MRIIHWLRKSTFTRRLLLVPSLMLAAILLTAFFLYRHPAEIATVYVLIAVLLALSVLQIVWLQRESSEVLALFRALSGTVYCYKDGDYSFGIHWPRPDELGELALAHQQLAGSLRDQRLHLAQRELLLDTMLQNTPVAMLLVNEQENILYANLAARHFLNEGRQLEGFHLSALMPALSPALVAALQQENDGLFTDTATSGEADAADQPETYHLAQRQFLLNGRRHRLIMLRQLTAELRRQEVQTWKKVIRVISHELNNSLAPMRSLAHSGQLMMQRGQTERVPELFSAIADRANHLDQFIQGYASFSKLPAPRLEQHSWEAFFAGLSGQYAFTQYGQMTGQTFVADRAQLEQAMINLLKNAADAAPDSTPEVHLQRLPDGWRIDVMDNGPGMSPAVLENALVPFYSTKRHGTGLGLALTREIIEAHGGRISLHNRPQAGLCVSLFLAQTDVSNASQSSVPE</sequence>
<evidence type="ECO:0000313" key="5">
    <source>
        <dbReference type="EMBL" id="MBR7783150.1"/>
    </source>
</evidence>
<organism evidence="5 6">
    <name type="scientific">Undibacterium luofuense</name>
    <dbReference type="NCBI Taxonomy" id="2828733"/>
    <lineage>
        <taxon>Bacteria</taxon>
        <taxon>Pseudomonadati</taxon>
        <taxon>Pseudomonadota</taxon>
        <taxon>Betaproteobacteria</taxon>
        <taxon>Burkholderiales</taxon>
        <taxon>Oxalobacteraceae</taxon>
        <taxon>Undibacterium</taxon>
    </lineage>
</organism>
<comment type="caution">
    <text evidence="5">The sequence shown here is derived from an EMBL/GenBank/DDBJ whole genome shotgun (WGS) entry which is preliminary data.</text>
</comment>
<dbReference type="PANTHER" id="PTHR43065">
    <property type="entry name" value="SENSOR HISTIDINE KINASE"/>
    <property type="match status" value="1"/>
</dbReference>
<accession>A0A941DNI5</accession>
<dbReference type="PROSITE" id="PS50109">
    <property type="entry name" value="HIS_KIN"/>
    <property type="match status" value="1"/>
</dbReference>
<comment type="catalytic activity">
    <reaction evidence="1">
        <text>ATP + protein L-histidine = ADP + protein N-phospho-L-histidine.</text>
        <dbReference type="EC" id="2.7.13.3"/>
    </reaction>
</comment>
<evidence type="ECO:0000256" key="2">
    <source>
        <dbReference type="ARBA" id="ARBA00012438"/>
    </source>
</evidence>
<feature type="transmembrane region" description="Helical" evidence="3">
    <location>
        <begin position="12"/>
        <end position="35"/>
    </location>
</feature>
<dbReference type="EMBL" id="JAGSPN010000010">
    <property type="protein sequence ID" value="MBR7783150.1"/>
    <property type="molecule type" value="Genomic_DNA"/>
</dbReference>
<keyword evidence="5" id="KW-0067">ATP-binding</keyword>
<dbReference type="Gene3D" id="3.30.565.10">
    <property type="entry name" value="Histidine kinase-like ATPase, C-terminal domain"/>
    <property type="match status" value="1"/>
</dbReference>
<dbReference type="PRINTS" id="PR00344">
    <property type="entry name" value="BCTRLSENSOR"/>
</dbReference>
<dbReference type="AlphaFoldDB" id="A0A941DNI5"/>
<dbReference type="InterPro" id="IPR005467">
    <property type="entry name" value="His_kinase_dom"/>
</dbReference>